<evidence type="ECO:0000256" key="1">
    <source>
        <dbReference type="SAM" id="MobiDB-lite"/>
    </source>
</evidence>
<reference evidence="2" key="1">
    <citation type="submission" date="2016-06" db="EMBL/GenBank/DDBJ databases">
        <authorList>
            <person name="Cuomo C."/>
            <person name="Litvintseva A."/>
            <person name="Heitman J."/>
            <person name="Chen Y."/>
            <person name="Sun S."/>
            <person name="Springer D."/>
            <person name="Dromer F."/>
            <person name="Young S."/>
            <person name="Zeng Q."/>
            <person name="Chapman S."/>
            <person name="Gujja S."/>
            <person name="Saif S."/>
            <person name="Birren B."/>
        </authorList>
    </citation>
    <scope>NUCLEOTIDE SEQUENCE</scope>
    <source>
        <strain evidence="2">CBS 7841</strain>
    </source>
</reference>
<reference evidence="2" key="2">
    <citation type="journal article" date="2022" name="Elife">
        <title>Obligate sexual reproduction of a homothallic fungus closely related to the Cryptococcus pathogenic species complex.</title>
        <authorList>
            <person name="Passer A.R."/>
            <person name="Clancey S.A."/>
            <person name="Shea T."/>
            <person name="David-Palma M."/>
            <person name="Averette A.F."/>
            <person name="Boekhout T."/>
            <person name="Porcel B.M."/>
            <person name="Nowrousian M."/>
            <person name="Cuomo C.A."/>
            <person name="Sun S."/>
            <person name="Heitman J."/>
            <person name="Coelho M.A."/>
        </authorList>
    </citation>
    <scope>NUCLEOTIDE SEQUENCE</scope>
    <source>
        <strain evidence="2">CBS 7841</strain>
    </source>
</reference>
<gene>
    <name evidence="2" type="ORF">L203_102186</name>
</gene>
<feature type="compositionally biased region" description="Polar residues" evidence="1">
    <location>
        <begin position="906"/>
        <end position="917"/>
    </location>
</feature>
<feature type="compositionally biased region" description="Polar residues" evidence="1">
    <location>
        <begin position="680"/>
        <end position="700"/>
    </location>
</feature>
<feature type="compositionally biased region" description="Low complexity" evidence="1">
    <location>
        <begin position="266"/>
        <end position="275"/>
    </location>
</feature>
<name>A0A1E3IRK3_9TREE</name>
<feature type="region of interest" description="Disordered" evidence="1">
    <location>
        <begin position="266"/>
        <end position="297"/>
    </location>
</feature>
<feature type="compositionally biased region" description="Polar residues" evidence="1">
    <location>
        <begin position="632"/>
        <end position="652"/>
    </location>
</feature>
<dbReference type="VEuPathDB" id="FungiDB:L203_01441"/>
<feature type="region of interest" description="Disordered" evidence="1">
    <location>
        <begin position="311"/>
        <end position="371"/>
    </location>
</feature>
<feature type="compositionally biased region" description="Low complexity" evidence="1">
    <location>
        <begin position="361"/>
        <end position="371"/>
    </location>
</feature>
<feature type="region of interest" description="Disordered" evidence="1">
    <location>
        <begin position="1"/>
        <end position="24"/>
    </location>
</feature>
<dbReference type="GeneID" id="91086398"/>
<dbReference type="EMBL" id="CP143785">
    <property type="protein sequence ID" value="WVN87010.1"/>
    <property type="molecule type" value="Genomic_DNA"/>
</dbReference>
<dbReference type="OrthoDB" id="2526154at2759"/>
<feature type="compositionally biased region" description="Polar residues" evidence="1">
    <location>
        <begin position="314"/>
        <end position="327"/>
    </location>
</feature>
<evidence type="ECO:0000313" key="3">
    <source>
        <dbReference type="Proteomes" id="UP000094043"/>
    </source>
</evidence>
<organism evidence="2 3">
    <name type="scientific">Cryptococcus depauperatus CBS 7841</name>
    <dbReference type="NCBI Taxonomy" id="1295531"/>
    <lineage>
        <taxon>Eukaryota</taxon>
        <taxon>Fungi</taxon>
        <taxon>Dikarya</taxon>
        <taxon>Basidiomycota</taxon>
        <taxon>Agaricomycotina</taxon>
        <taxon>Tremellomycetes</taxon>
        <taxon>Tremellales</taxon>
        <taxon>Cryptococcaceae</taxon>
        <taxon>Cryptococcus</taxon>
    </lineage>
</organism>
<dbReference type="RefSeq" id="XP_066067710.1">
    <property type="nucleotide sequence ID" value="XM_066211613.1"/>
</dbReference>
<evidence type="ECO:0000313" key="2">
    <source>
        <dbReference type="EMBL" id="WVN87010.1"/>
    </source>
</evidence>
<feature type="compositionally biased region" description="Polar residues" evidence="1">
    <location>
        <begin position="807"/>
        <end position="828"/>
    </location>
</feature>
<protein>
    <submittedName>
        <fullName evidence="2">Uncharacterized protein</fullName>
    </submittedName>
</protein>
<dbReference type="Proteomes" id="UP000094043">
    <property type="component" value="Chromosome 2"/>
</dbReference>
<feature type="compositionally biased region" description="Polar residues" evidence="1">
    <location>
        <begin position="725"/>
        <end position="734"/>
    </location>
</feature>
<feature type="region of interest" description="Disordered" evidence="1">
    <location>
        <begin position="604"/>
        <end position="832"/>
    </location>
</feature>
<reference evidence="2" key="3">
    <citation type="submission" date="2024-01" db="EMBL/GenBank/DDBJ databases">
        <authorList>
            <person name="Coelho M.A."/>
            <person name="David-Palma M."/>
            <person name="Shea T."/>
            <person name="Sun S."/>
            <person name="Cuomo C.A."/>
            <person name="Heitman J."/>
        </authorList>
    </citation>
    <scope>NUCLEOTIDE SEQUENCE</scope>
    <source>
        <strain evidence="2">CBS 7841</strain>
    </source>
</reference>
<sequence>MSEQLAGSSPLPIPPIRPSDIQADEDIGVGSGSGLPNKNVVDRIVKVNGLQGIGMASSGEMPAKDWGLQARSLNSSYIDSTRPIKYDSMSANNPAMLSVNHGMARKGSFGMKDGMPEVLVDGAESESLKALYPPPKKPLSPYQLRRIAATFGIVIPNLPLPPMTPISPTPSETHSSARAGLQSPLFSPYSQATRTGYLLSVIPPVILLPSAATLTPDQTRKREKRWRRGMLMPLQPTMGGMLLCIAREYGLPSIVGIHLYLVYPSSSTPNSPVPTRKGTFEEDEDSEEEPDGPRISPNIWSTLFSPLLLHPNAAGSSSRSPTPSQVLNKGGSGDTDGDIINPFAKRKNRETPSHQGHQPALSTSSTSSHLSARFPIHDSASSITLSPSMSTLSSPNPIVGTIEFDIDMNEAEWFEEWQSKSGRRRVRKISGETDNDSVNGVRELGLVKKHNSSPDPKLRFLREFEGGFQSAPPSPTIQQAREQEKDAQVFEVVQLLDSQGVRREDLLASPIQLGWQENDGNQAVKRVKEVLEKRWSGFVMSEQLDDLERIMRQLSPREIRITSPTYMSRCTTEKINKEITFAAASNRVTGNGALSPLSGEIDLTPNLDVHSDSDSSEFGDSIEAELPPPQSQLPTTVKPSMQEHNNEEQPTWLSRPLHTPSMPSSSSISPFFRPNFPSPRNVSSPADMTSETLQRMQTEQENTKKHSVSTEWVPRRPIRPPSPKLNHQNTLSHRLSTEYVGILKSPPGSSSPNARNTGSPRNESDENKKRKPSLKGLRRQMSNANIKWRGDKGDHSSIPSPPVSVGMESSTEFGNSEDQLAEKSSSLPSKGKFTSRLFHSSFGFKRHDAQPSHTRKHPSHDGPIQISEISSPITSTFRHTRSGSLASTLPESATLPSHPINRKDSTSSNHVITSPVQSFHTPIPSTPTTPASPKSVKRKPVPGITNNETGLGMDVDRTKGSLNMGNMPNFVLEDPPKGRRGLGMGMAV</sequence>
<dbReference type="AlphaFoldDB" id="A0A1E3IRK3"/>
<feature type="compositionally biased region" description="Low complexity" evidence="1">
    <location>
        <begin position="918"/>
        <end position="934"/>
    </location>
</feature>
<feature type="region of interest" description="Disordered" evidence="1">
    <location>
        <begin position="966"/>
        <end position="988"/>
    </location>
</feature>
<accession>A0A1E3IRK3</accession>
<proteinExistence type="predicted"/>
<dbReference type="KEGG" id="cdep:91086398"/>
<feature type="compositionally biased region" description="Polar residues" evidence="1">
    <location>
        <begin position="867"/>
        <end position="895"/>
    </location>
</feature>
<feature type="region of interest" description="Disordered" evidence="1">
    <location>
        <begin position="846"/>
        <end position="954"/>
    </location>
</feature>
<feature type="compositionally biased region" description="Polar residues" evidence="1">
    <location>
        <begin position="747"/>
        <end position="761"/>
    </location>
</feature>
<feature type="compositionally biased region" description="Acidic residues" evidence="1">
    <location>
        <begin position="281"/>
        <end position="290"/>
    </location>
</feature>
<feature type="compositionally biased region" description="Acidic residues" evidence="1">
    <location>
        <begin position="614"/>
        <end position="623"/>
    </location>
</feature>
<feature type="compositionally biased region" description="Low complexity" evidence="1">
    <location>
        <begin position="656"/>
        <end position="679"/>
    </location>
</feature>
<feature type="compositionally biased region" description="Basic residues" evidence="1">
    <location>
        <begin position="769"/>
        <end position="778"/>
    </location>
</feature>
<keyword evidence="3" id="KW-1185">Reference proteome</keyword>